<evidence type="ECO:0000256" key="2">
    <source>
        <dbReference type="ARBA" id="ARBA00022670"/>
    </source>
</evidence>
<evidence type="ECO:0008006" key="7">
    <source>
        <dbReference type="Google" id="ProtNLM"/>
    </source>
</evidence>
<evidence type="ECO:0000256" key="3">
    <source>
        <dbReference type="ARBA" id="ARBA00022801"/>
    </source>
</evidence>
<dbReference type="RefSeq" id="WP_338290650.1">
    <property type="nucleotide sequence ID" value="NZ_AP027272.1"/>
</dbReference>
<evidence type="ECO:0000256" key="4">
    <source>
        <dbReference type="ARBA" id="ARBA00023049"/>
    </source>
</evidence>
<dbReference type="InterPro" id="IPR012548">
    <property type="entry name" value="MATCAP"/>
</dbReference>
<keyword evidence="4" id="KW-0482">Metalloprotease</keyword>
<dbReference type="KEGG" id="pmaw:MACH26_03250"/>
<evidence type="ECO:0000313" key="5">
    <source>
        <dbReference type="EMBL" id="BDX04804.1"/>
    </source>
</evidence>
<proteinExistence type="predicted"/>
<accession>A0AA48KQV4</accession>
<dbReference type="Pfam" id="PF08014">
    <property type="entry name" value="MATCAP"/>
    <property type="match status" value="1"/>
</dbReference>
<evidence type="ECO:0000313" key="6">
    <source>
        <dbReference type="Proteomes" id="UP001333710"/>
    </source>
</evidence>
<name>A0AA48KQV4_9ALTE</name>
<evidence type="ECO:0000256" key="1">
    <source>
        <dbReference type="ARBA" id="ARBA00001947"/>
    </source>
</evidence>
<gene>
    <name evidence="5" type="ORF">MACH26_03250</name>
</gene>
<comment type="cofactor">
    <cofactor evidence="1">
        <name>Zn(2+)</name>
        <dbReference type="ChEBI" id="CHEBI:29105"/>
    </cofactor>
</comment>
<dbReference type="Proteomes" id="UP001333710">
    <property type="component" value="Chromosome"/>
</dbReference>
<sequence>MKTQLTQAHIASAMVLLEEAERPVRILSHLGWPASIREQFLADGCKKMPQVSYPEFDAGQVCAITNKLVQQFSPFEKDPVADWILRLAKDVESGALMLAATGTPEFLQHSRTLYGLPKDALPDENTTCLGLANQFINASATFANFDLGAPAPACNLAETVAEEMRRAVNKMFGDIAPTVEVVEELSANALAGPNRIRIRKAAHFTDLDVKSLIEHEAYIHVGTSLNGLAQPHLPVLAYSHPASTCTQEGLAVFAEFISGNWELDRLRRLADRVFAVQMAVDGADFLDVFGFFKQRGISNEQAFENSRRVFRGGVLTGGAPFTKDIVYLDGLLRVHSFLRSIVISGRADLLQLLFCGKLDIEDIPALAVLTEMGLCKAPQFLPPWAKDMRYLVSHLVYTTFLNNAYQSKLNEHYNQIINTSPIVAD</sequence>
<protein>
    <recommendedName>
        <fullName evidence="7">DUF1704 domain-containing protein</fullName>
    </recommendedName>
</protein>
<keyword evidence="2" id="KW-0645">Protease</keyword>
<organism evidence="5 6">
    <name type="scientific">Planctobacterium marinum</name>
    <dbReference type="NCBI Taxonomy" id="1631968"/>
    <lineage>
        <taxon>Bacteria</taxon>
        <taxon>Pseudomonadati</taxon>
        <taxon>Pseudomonadota</taxon>
        <taxon>Gammaproteobacteria</taxon>
        <taxon>Alteromonadales</taxon>
        <taxon>Alteromonadaceae</taxon>
        <taxon>Planctobacterium</taxon>
    </lineage>
</organism>
<dbReference type="SMART" id="SM01154">
    <property type="entry name" value="DUF1704"/>
    <property type="match status" value="1"/>
</dbReference>
<reference evidence="5" key="1">
    <citation type="submission" date="2023-01" db="EMBL/GenBank/DDBJ databases">
        <title>Complete genome sequence of Planctobacterium marinum strain Dej080120_11.</title>
        <authorList>
            <person name="Ueki S."/>
            <person name="Maruyama F."/>
        </authorList>
    </citation>
    <scope>NUCLEOTIDE SEQUENCE</scope>
    <source>
        <strain evidence="5">Dej080120_11</strain>
    </source>
</reference>
<dbReference type="AlphaFoldDB" id="A0AA48KQV4"/>
<dbReference type="GO" id="GO:0008237">
    <property type="term" value="F:metallopeptidase activity"/>
    <property type="evidence" value="ECO:0007669"/>
    <property type="project" value="UniProtKB-KW"/>
</dbReference>
<dbReference type="PANTHER" id="PTHR31817">
    <property type="match status" value="1"/>
</dbReference>
<keyword evidence="3" id="KW-0378">Hydrolase</keyword>
<dbReference type="GO" id="GO:0080164">
    <property type="term" value="P:regulation of nitric oxide metabolic process"/>
    <property type="evidence" value="ECO:0007669"/>
    <property type="project" value="TreeGrafter"/>
</dbReference>
<dbReference type="EMBL" id="AP027272">
    <property type="protein sequence ID" value="BDX04804.1"/>
    <property type="molecule type" value="Genomic_DNA"/>
</dbReference>
<keyword evidence="6" id="KW-1185">Reference proteome</keyword>
<dbReference type="GO" id="GO:0006508">
    <property type="term" value="P:proteolysis"/>
    <property type="evidence" value="ECO:0007669"/>
    <property type="project" value="UniProtKB-KW"/>
</dbReference>
<dbReference type="PANTHER" id="PTHR31817:SF0">
    <property type="entry name" value="CHROMOSOME UNDETERMINED SCAFFOLD_67, WHOLE GENOME SHOTGUN SEQUENCE"/>
    <property type="match status" value="1"/>
</dbReference>